<organism evidence="11">
    <name type="scientific">Caldilineaceae bacterium SB0664_bin_27</name>
    <dbReference type="NCBI Taxonomy" id="2605260"/>
    <lineage>
        <taxon>Bacteria</taxon>
        <taxon>Bacillati</taxon>
        <taxon>Chloroflexota</taxon>
        <taxon>Caldilineae</taxon>
        <taxon>Caldilineales</taxon>
        <taxon>Caldilineaceae</taxon>
    </lineage>
</organism>
<dbReference type="InterPro" id="IPR039421">
    <property type="entry name" value="Type_1_exporter"/>
</dbReference>
<dbReference type="GO" id="GO:0015421">
    <property type="term" value="F:ABC-type oligopeptide transporter activity"/>
    <property type="evidence" value="ECO:0007669"/>
    <property type="project" value="TreeGrafter"/>
</dbReference>
<dbReference type="InterPro" id="IPR003593">
    <property type="entry name" value="AAA+_ATPase"/>
</dbReference>
<feature type="transmembrane region" description="Helical" evidence="8">
    <location>
        <begin position="86"/>
        <end position="104"/>
    </location>
</feature>
<reference evidence="11" key="1">
    <citation type="submission" date="2019-09" db="EMBL/GenBank/DDBJ databases">
        <title>Characterisation of the sponge microbiome using genome-centric metagenomics.</title>
        <authorList>
            <person name="Engelberts J.P."/>
            <person name="Robbins S.J."/>
            <person name="De Goeij J.M."/>
            <person name="Aranda M."/>
            <person name="Bell S.C."/>
            <person name="Webster N.S."/>
        </authorList>
    </citation>
    <scope>NUCLEOTIDE SEQUENCE</scope>
    <source>
        <strain evidence="11">SB0664_bin_27</strain>
    </source>
</reference>
<dbReference type="Gene3D" id="1.20.1560.10">
    <property type="entry name" value="ABC transporter type 1, transmembrane domain"/>
    <property type="match status" value="1"/>
</dbReference>
<dbReference type="InterPro" id="IPR036640">
    <property type="entry name" value="ABC1_TM_sf"/>
</dbReference>
<dbReference type="Pfam" id="PF00005">
    <property type="entry name" value="ABC_tran"/>
    <property type="match status" value="1"/>
</dbReference>
<dbReference type="PROSITE" id="PS50893">
    <property type="entry name" value="ABC_TRANSPORTER_2"/>
    <property type="match status" value="1"/>
</dbReference>
<dbReference type="SUPFAM" id="SSF52540">
    <property type="entry name" value="P-loop containing nucleoside triphosphate hydrolases"/>
    <property type="match status" value="1"/>
</dbReference>
<dbReference type="GO" id="GO:0005886">
    <property type="term" value="C:plasma membrane"/>
    <property type="evidence" value="ECO:0007669"/>
    <property type="project" value="UniProtKB-SubCell"/>
</dbReference>
<keyword evidence="2" id="KW-0813">Transport</keyword>
<dbReference type="FunFam" id="3.40.50.300:FF:000287">
    <property type="entry name" value="Multidrug ABC transporter ATP-binding protein"/>
    <property type="match status" value="1"/>
</dbReference>
<evidence type="ECO:0000259" key="10">
    <source>
        <dbReference type="PROSITE" id="PS50929"/>
    </source>
</evidence>
<evidence type="ECO:0000256" key="5">
    <source>
        <dbReference type="ARBA" id="ARBA00022840"/>
    </source>
</evidence>
<feature type="transmembrane region" description="Helical" evidence="8">
    <location>
        <begin position="191"/>
        <end position="208"/>
    </location>
</feature>
<evidence type="ECO:0000256" key="7">
    <source>
        <dbReference type="ARBA" id="ARBA00023136"/>
    </source>
</evidence>
<feature type="transmembrane region" description="Helical" evidence="8">
    <location>
        <begin position="269"/>
        <end position="291"/>
    </location>
</feature>
<proteinExistence type="predicted"/>
<dbReference type="InterPro" id="IPR011527">
    <property type="entry name" value="ABC1_TM_dom"/>
</dbReference>
<feature type="transmembrane region" description="Helical" evidence="8">
    <location>
        <begin position="297"/>
        <end position="317"/>
    </location>
</feature>
<sequence>MSISIGSTGRSGGPQSLLRNMANEADGKAFDGQVVGRLLTYLRPHRGKMLVAFALMLVVTGTTLGIPLLLKVAIDRYIASKDLSGLGQISIVMAVLFLALFGAASGQRFLLSWVGQRVLSTLRGQLMRHLQALSLGYHSRHIVGVTISRVIGDVAVINELLSQGLITLIGDILVLVGIIVVMLFLSPSLALMTFSTIPLMLVATYFFSRKAKVAFRQTRQSVAGVVGTLAEHLAGMRVVQAFAQEEAMRDRFDDANKANRTAYVDAMSLSFIFLPTVEFLAVLATAIVLWFGGRAVAQGAVEIGVLVAFLAYVTRFFQPIQELSQLYTTMQSAMAGGERVLELLDARPEVADPSDGKEMPAVAGRIELRRVHFSYGSDVPVLHAVDLLIEAGQTVALVGPTGAGKSTIANLVARFYDVSKGKVLIDDIDVRTVTQQSLRRQTGIVSQEPFLFAGTVLDNIRFGLPDIEGGAVEAAAKQANAHEFIVDLSNGYETEILEGGANLSMGQRQLICIARAVLADPRILILDEATASVDTATEALIQEALDRLLSSRTAIVIAHRLSTIRKADLICAMQDGEIVSRGTHDELLEEGGLYATLYQRQFMEQE</sequence>
<feature type="transmembrane region" description="Helical" evidence="8">
    <location>
        <begin position="165"/>
        <end position="185"/>
    </location>
</feature>
<dbReference type="Gene3D" id="3.40.50.300">
    <property type="entry name" value="P-loop containing nucleotide triphosphate hydrolases"/>
    <property type="match status" value="1"/>
</dbReference>
<dbReference type="GO" id="GO:0005524">
    <property type="term" value="F:ATP binding"/>
    <property type="evidence" value="ECO:0007669"/>
    <property type="project" value="UniProtKB-KW"/>
</dbReference>
<dbReference type="PANTHER" id="PTHR43394:SF1">
    <property type="entry name" value="ATP-BINDING CASSETTE SUB-FAMILY B MEMBER 10, MITOCHONDRIAL"/>
    <property type="match status" value="1"/>
</dbReference>
<evidence type="ECO:0000256" key="1">
    <source>
        <dbReference type="ARBA" id="ARBA00004651"/>
    </source>
</evidence>
<evidence type="ECO:0000313" key="11">
    <source>
        <dbReference type="EMBL" id="MXY92561.1"/>
    </source>
</evidence>
<evidence type="ECO:0000259" key="9">
    <source>
        <dbReference type="PROSITE" id="PS50893"/>
    </source>
</evidence>
<dbReference type="AlphaFoldDB" id="A0A6B0YQT0"/>
<dbReference type="EMBL" id="VXRG01000036">
    <property type="protein sequence ID" value="MXY92561.1"/>
    <property type="molecule type" value="Genomic_DNA"/>
</dbReference>
<dbReference type="GO" id="GO:0016887">
    <property type="term" value="F:ATP hydrolysis activity"/>
    <property type="evidence" value="ECO:0007669"/>
    <property type="project" value="InterPro"/>
</dbReference>
<dbReference type="SMART" id="SM00382">
    <property type="entry name" value="AAA"/>
    <property type="match status" value="1"/>
</dbReference>
<comment type="subcellular location">
    <subcellularLocation>
        <location evidence="1">Cell membrane</location>
        <topology evidence="1">Multi-pass membrane protein</topology>
    </subcellularLocation>
</comment>
<keyword evidence="5 11" id="KW-0067">ATP-binding</keyword>
<keyword evidence="6 8" id="KW-1133">Transmembrane helix</keyword>
<evidence type="ECO:0000256" key="3">
    <source>
        <dbReference type="ARBA" id="ARBA00022692"/>
    </source>
</evidence>
<evidence type="ECO:0000256" key="2">
    <source>
        <dbReference type="ARBA" id="ARBA00022448"/>
    </source>
</evidence>
<comment type="caution">
    <text evidence="11">The sequence shown here is derived from an EMBL/GenBank/DDBJ whole genome shotgun (WGS) entry which is preliminary data.</text>
</comment>
<dbReference type="PROSITE" id="PS50929">
    <property type="entry name" value="ABC_TM1F"/>
    <property type="match status" value="1"/>
</dbReference>
<dbReference type="SUPFAM" id="SSF90123">
    <property type="entry name" value="ABC transporter transmembrane region"/>
    <property type="match status" value="1"/>
</dbReference>
<keyword evidence="3 8" id="KW-0812">Transmembrane</keyword>
<feature type="domain" description="ABC transmembrane type-1" evidence="10">
    <location>
        <begin position="50"/>
        <end position="332"/>
    </location>
</feature>
<dbReference type="PANTHER" id="PTHR43394">
    <property type="entry name" value="ATP-DEPENDENT PERMEASE MDL1, MITOCHONDRIAL"/>
    <property type="match status" value="1"/>
</dbReference>
<evidence type="ECO:0000256" key="8">
    <source>
        <dbReference type="SAM" id="Phobius"/>
    </source>
</evidence>
<gene>
    <name evidence="11" type="ORF">F4Y42_03840</name>
</gene>
<name>A0A6B0YQT0_9CHLR</name>
<dbReference type="CDD" id="cd18545">
    <property type="entry name" value="ABC_6TM_YknV_like"/>
    <property type="match status" value="1"/>
</dbReference>
<protein>
    <submittedName>
        <fullName evidence="11">ABC transporter ATP-binding protein</fullName>
    </submittedName>
</protein>
<feature type="domain" description="ABC transporter" evidence="9">
    <location>
        <begin position="366"/>
        <end position="600"/>
    </location>
</feature>
<feature type="transmembrane region" description="Helical" evidence="8">
    <location>
        <begin position="50"/>
        <end position="74"/>
    </location>
</feature>
<keyword evidence="4" id="KW-0547">Nucleotide-binding</keyword>
<dbReference type="InterPro" id="IPR003439">
    <property type="entry name" value="ABC_transporter-like_ATP-bd"/>
</dbReference>
<dbReference type="Pfam" id="PF00664">
    <property type="entry name" value="ABC_membrane"/>
    <property type="match status" value="1"/>
</dbReference>
<evidence type="ECO:0000256" key="4">
    <source>
        <dbReference type="ARBA" id="ARBA00022741"/>
    </source>
</evidence>
<dbReference type="CDD" id="cd03254">
    <property type="entry name" value="ABCC_Glucan_exporter_like"/>
    <property type="match status" value="1"/>
</dbReference>
<dbReference type="InterPro" id="IPR027417">
    <property type="entry name" value="P-loop_NTPase"/>
</dbReference>
<keyword evidence="7 8" id="KW-0472">Membrane</keyword>
<accession>A0A6B0YQT0</accession>
<evidence type="ECO:0000256" key="6">
    <source>
        <dbReference type="ARBA" id="ARBA00022989"/>
    </source>
</evidence>